<comment type="caution">
    <text evidence="1">The sequence shown here is derived from an EMBL/GenBank/DDBJ whole genome shotgun (WGS) entry which is preliminary data.</text>
</comment>
<proteinExistence type="predicted"/>
<gene>
    <name evidence="1" type="ORF">HGM15179_011062</name>
</gene>
<sequence length="66" mass="7281">MPEYADLEGIHQDHRVWRAQDDLCSSPVAWAPGLLQKNSQDLDQSLVALINPTDSGILNASITFDC</sequence>
<dbReference type="AlphaFoldDB" id="A0A8K1GDJ6"/>
<name>A0A8K1GDJ6_9PASS</name>
<organism evidence="1 2">
    <name type="scientific">Zosterops borbonicus</name>
    <dbReference type="NCBI Taxonomy" id="364589"/>
    <lineage>
        <taxon>Eukaryota</taxon>
        <taxon>Metazoa</taxon>
        <taxon>Chordata</taxon>
        <taxon>Craniata</taxon>
        <taxon>Vertebrata</taxon>
        <taxon>Euteleostomi</taxon>
        <taxon>Archelosauria</taxon>
        <taxon>Archosauria</taxon>
        <taxon>Dinosauria</taxon>
        <taxon>Saurischia</taxon>
        <taxon>Theropoda</taxon>
        <taxon>Coelurosauria</taxon>
        <taxon>Aves</taxon>
        <taxon>Neognathae</taxon>
        <taxon>Neoaves</taxon>
        <taxon>Telluraves</taxon>
        <taxon>Australaves</taxon>
        <taxon>Passeriformes</taxon>
        <taxon>Sylvioidea</taxon>
        <taxon>Zosteropidae</taxon>
        <taxon>Zosterops</taxon>
    </lineage>
</organism>
<dbReference type="EMBL" id="SWJQ01000339">
    <property type="protein sequence ID" value="TRZ16046.1"/>
    <property type="molecule type" value="Genomic_DNA"/>
</dbReference>
<dbReference type="Proteomes" id="UP000796761">
    <property type="component" value="Unassembled WGS sequence"/>
</dbReference>
<protein>
    <submittedName>
        <fullName evidence="1">Uncharacterized protein</fullName>
    </submittedName>
</protein>
<evidence type="ECO:0000313" key="2">
    <source>
        <dbReference type="Proteomes" id="UP000796761"/>
    </source>
</evidence>
<evidence type="ECO:0000313" key="1">
    <source>
        <dbReference type="EMBL" id="TRZ16046.1"/>
    </source>
</evidence>
<keyword evidence="2" id="KW-1185">Reference proteome</keyword>
<accession>A0A8K1GDJ6</accession>
<reference evidence="1" key="1">
    <citation type="submission" date="2019-04" db="EMBL/GenBank/DDBJ databases">
        <title>Genome assembly of Zosterops borbonicus 15179.</title>
        <authorList>
            <person name="Leroy T."/>
            <person name="Anselmetti Y."/>
            <person name="Tilak M.-K."/>
            <person name="Nabholz B."/>
        </authorList>
    </citation>
    <scope>NUCLEOTIDE SEQUENCE</scope>
    <source>
        <strain evidence="1">HGM_15179</strain>
        <tissue evidence="1">Muscle</tissue>
    </source>
</reference>